<dbReference type="CDD" id="cd00063">
    <property type="entry name" value="FN3"/>
    <property type="match status" value="3"/>
</dbReference>
<name>E9HNZ5_DAPPU</name>
<dbReference type="FunCoup" id="E9HNZ5">
    <property type="interactions" value="270"/>
</dbReference>
<feature type="region of interest" description="Disordered" evidence="5">
    <location>
        <begin position="325"/>
        <end position="344"/>
    </location>
</feature>
<dbReference type="FunFam" id="2.60.40.10:FF:001167">
    <property type="entry name" value="Roundabout 2, isoform B"/>
    <property type="match status" value="1"/>
</dbReference>
<dbReference type="PANTHER" id="PTHR12231:SF246">
    <property type="entry name" value="ROUNDABOUT 1, ISOFORM A-RELATED"/>
    <property type="match status" value="1"/>
</dbReference>
<evidence type="ECO:0000256" key="3">
    <source>
        <dbReference type="ARBA" id="ARBA00023157"/>
    </source>
</evidence>
<dbReference type="AlphaFoldDB" id="E9HNZ5"/>
<evidence type="ECO:0000259" key="6">
    <source>
        <dbReference type="PROSITE" id="PS50835"/>
    </source>
</evidence>
<dbReference type="KEGG" id="dpx:DAPPUDRAFT_64608"/>
<evidence type="ECO:0000259" key="7">
    <source>
        <dbReference type="PROSITE" id="PS50853"/>
    </source>
</evidence>
<dbReference type="SUPFAM" id="SSF49265">
    <property type="entry name" value="Fibronectin type III"/>
    <property type="match status" value="2"/>
</dbReference>
<protein>
    <submittedName>
        <fullName evidence="8">Uncharacterized protein</fullName>
    </submittedName>
</protein>
<feature type="non-terminal residue" evidence="8">
    <location>
        <position position="1"/>
    </location>
</feature>
<evidence type="ECO:0000256" key="4">
    <source>
        <dbReference type="ARBA" id="ARBA00023319"/>
    </source>
</evidence>
<evidence type="ECO:0000256" key="1">
    <source>
        <dbReference type="ARBA" id="ARBA00022729"/>
    </source>
</evidence>
<organism evidence="8 9">
    <name type="scientific">Daphnia pulex</name>
    <name type="common">Water flea</name>
    <dbReference type="NCBI Taxonomy" id="6669"/>
    <lineage>
        <taxon>Eukaryota</taxon>
        <taxon>Metazoa</taxon>
        <taxon>Ecdysozoa</taxon>
        <taxon>Arthropoda</taxon>
        <taxon>Crustacea</taxon>
        <taxon>Branchiopoda</taxon>
        <taxon>Diplostraca</taxon>
        <taxon>Cladocera</taxon>
        <taxon>Anomopoda</taxon>
        <taxon>Daphniidae</taxon>
        <taxon>Daphnia</taxon>
    </lineage>
</organism>
<dbReference type="InterPro" id="IPR013783">
    <property type="entry name" value="Ig-like_fold"/>
</dbReference>
<dbReference type="GO" id="GO:0009653">
    <property type="term" value="P:anatomical structure morphogenesis"/>
    <property type="evidence" value="ECO:0007669"/>
    <property type="project" value="UniProtKB-ARBA"/>
</dbReference>
<keyword evidence="3" id="KW-1015">Disulfide bond</keyword>
<feature type="domain" description="Ig-like" evidence="6">
    <location>
        <begin position="17"/>
        <end position="106"/>
    </location>
</feature>
<dbReference type="InterPro" id="IPR003598">
    <property type="entry name" value="Ig_sub2"/>
</dbReference>
<dbReference type="InterPro" id="IPR013098">
    <property type="entry name" value="Ig_I-set"/>
</dbReference>
<feature type="domain" description="Ig-like" evidence="6">
    <location>
        <begin position="226"/>
        <end position="315"/>
    </location>
</feature>
<dbReference type="eggNOG" id="KOG4222">
    <property type="taxonomic scope" value="Eukaryota"/>
</dbReference>
<dbReference type="InterPro" id="IPR036179">
    <property type="entry name" value="Ig-like_dom_sf"/>
</dbReference>
<keyword evidence="9" id="KW-1185">Reference proteome</keyword>
<dbReference type="SMART" id="SM00060">
    <property type="entry name" value="FN3"/>
    <property type="match status" value="3"/>
</dbReference>
<feature type="domain" description="Fibronectin type-III" evidence="7">
    <location>
        <begin position="339"/>
        <end position="452"/>
    </location>
</feature>
<evidence type="ECO:0000313" key="8">
    <source>
        <dbReference type="EMBL" id="EFX66536.1"/>
    </source>
</evidence>
<gene>
    <name evidence="8" type="ORF">DAPPUDRAFT_64608</name>
</gene>
<dbReference type="EMBL" id="GL732701">
    <property type="protein sequence ID" value="EFX66536.1"/>
    <property type="molecule type" value="Genomic_DNA"/>
</dbReference>
<dbReference type="SMART" id="SM00406">
    <property type="entry name" value="IGv"/>
    <property type="match status" value="2"/>
</dbReference>
<dbReference type="InterPro" id="IPR036116">
    <property type="entry name" value="FN3_sf"/>
</dbReference>
<proteinExistence type="predicted"/>
<evidence type="ECO:0000256" key="2">
    <source>
        <dbReference type="ARBA" id="ARBA00022737"/>
    </source>
</evidence>
<dbReference type="InParanoid" id="E9HNZ5"/>
<feature type="domain" description="Fibronectin type-III" evidence="7">
    <location>
        <begin position="581"/>
        <end position="668"/>
    </location>
</feature>
<evidence type="ECO:0000256" key="5">
    <source>
        <dbReference type="SAM" id="MobiDB-lite"/>
    </source>
</evidence>
<dbReference type="FunFam" id="2.60.40.10:FF:001149">
    <property type="entry name" value="Turtle, isoform H"/>
    <property type="match status" value="1"/>
</dbReference>
<dbReference type="Proteomes" id="UP000000305">
    <property type="component" value="Unassembled WGS sequence"/>
</dbReference>
<dbReference type="OrthoDB" id="428111at2759"/>
<feature type="domain" description="Fibronectin type-III" evidence="7">
    <location>
        <begin position="480"/>
        <end position="576"/>
    </location>
</feature>
<accession>E9HNZ5</accession>
<dbReference type="GO" id="GO:0030154">
    <property type="term" value="P:cell differentiation"/>
    <property type="evidence" value="ECO:0007669"/>
    <property type="project" value="UniProtKB-ARBA"/>
</dbReference>
<dbReference type="InterPro" id="IPR003599">
    <property type="entry name" value="Ig_sub"/>
</dbReference>
<dbReference type="PROSITE" id="PS50853">
    <property type="entry name" value="FN3"/>
    <property type="match status" value="3"/>
</dbReference>
<dbReference type="InterPro" id="IPR013106">
    <property type="entry name" value="Ig_V-set"/>
</dbReference>
<feature type="domain" description="Ig-like" evidence="6">
    <location>
        <begin position="119"/>
        <end position="217"/>
    </location>
</feature>
<dbReference type="SMART" id="SM00408">
    <property type="entry name" value="IGc2"/>
    <property type="match status" value="3"/>
</dbReference>
<evidence type="ECO:0000313" key="9">
    <source>
        <dbReference type="Proteomes" id="UP000000305"/>
    </source>
</evidence>
<dbReference type="SUPFAM" id="SSF48726">
    <property type="entry name" value="Immunoglobulin"/>
    <property type="match status" value="3"/>
</dbReference>
<dbReference type="PROSITE" id="PS50835">
    <property type="entry name" value="IG_LIKE"/>
    <property type="match status" value="3"/>
</dbReference>
<dbReference type="PANTHER" id="PTHR12231">
    <property type="entry name" value="CTX-RELATED TYPE I TRANSMEMBRANE PROTEIN"/>
    <property type="match status" value="1"/>
</dbReference>
<reference evidence="8 9" key="1">
    <citation type="journal article" date="2011" name="Science">
        <title>The ecoresponsive genome of Daphnia pulex.</title>
        <authorList>
            <person name="Colbourne J.K."/>
            <person name="Pfrender M.E."/>
            <person name="Gilbert D."/>
            <person name="Thomas W.K."/>
            <person name="Tucker A."/>
            <person name="Oakley T.H."/>
            <person name="Tokishita S."/>
            <person name="Aerts A."/>
            <person name="Arnold G.J."/>
            <person name="Basu M.K."/>
            <person name="Bauer D.J."/>
            <person name="Caceres C.E."/>
            <person name="Carmel L."/>
            <person name="Casola C."/>
            <person name="Choi J.H."/>
            <person name="Detter J.C."/>
            <person name="Dong Q."/>
            <person name="Dusheyko S."/>
            <person name="Eads B.D."/>
            <person name="Frohlich T."/>
            <person name="Geiler-Samerotte K.A."/>
            <person name="Gerlach D."/>
            <person name="Hatcher P."/>
            <person name="Jogdeo S."/>
            <person name="Krijgsveld J."/>
            <person name="Kriventseva E.V."/>
            <person name="Kultz D."/>
            <person name="Laforsch C."/>
            <person name="Lindquist E."/>
            <person name="Lopez J."/>
            <person name="Manak J.R."/>
            <person name="Muller J."/>
            <person name="Pangilinan J."/>
            <person name="Patwardhan R.P."/>
            <person name="Pitluck S."/>
            <person name="Pritham E.J."/>
            <person name="Rechtsteiner A."/>
            <person name="Rho M."/>
            <person name="Rogozin I.B."/>
            <person name="Sakarya O."/>
            <person name="Salamov A."/>
            <person name="Schaack S."/>
            <person name="Shapiro H."/>
            <person name="Shiga Y."/>
            <person name="Skalitzky C."/>
            <person name="Smith Z."/>
            <person name="Souvorov A."/>
            <person name="Sung W."/>
            <person name="Tang Z."/>
            <person name="Tsuchiya D."/>
            <person name="Tu H."/>
            <person name="Vos H."/>
            <person name="Wang M."/>
            <person name="Wolf Y.I."/>
            <person name="Yamagata H."/>
            <person name="Yamada T."/>
            <person name="Ye Y."/>
            <person name="Shaw J.R."/>
            <person name="Andrews J."/>
            <person name="Crease T.J."/>
            <person name="Tang H."/>
            <person name="Lucas S.M."/>
            <person name="Robertson H.M."/>
            <person name="Bork P."/>
            <person name="Koonin E.V."/>
            <person name="Zdobnov E.M."/>
            <person name="Grigoriev I.V."/>
            <person name="Lynch M."/>
            <person name="Boore J.L."/>
        </authorList>
    </citation>
    <scope>NUCLEOTIDE SEQUENCE [LARGE SCALE GENOMIC DNA]</scope>
</reference>
<keyword evidence="1" id="KW-0732">Signal</keyword>
<dbReference type="InterPro" id="IPR003961">
    <property type="entry name" value="FN3_dom"/>
</dbReference>
<sequence length="668" mass="72186">MFCYQIIFLKPNCTVRPVIVRPPQDTTALLGGEVSLECGVTGDPPPHVEWRRQDGAKIPINRIRPASNDQTRTSLRLERLVASDAGRYVCEVENSVGSSSTSAQLAILIPVCIHEYFIPPAEFMNVRGFLEQSVFLDCPVHGSPAPLVFWQREGQDRDGAGSTVELLTSDSSGPSARWNVFRNGTLVINRLRREDAGGLWCGAVSEAGGLVARTRLEIVTVSAPPPPVIEVGPANQTLPLGSPASLACSTTEPSSQNLPLRWWKDGAPLALSVRMTQSGETGMLRIEDLQPSDAGIYTCWIGSGDQSAAWTASLTVASQSNSNVAFSRSPSDPMALPGSPSQPRLLHKTDNSLTVGWQSGLRMGASPLLGYTVEIFSSGDPDSNQENSWTWAEPTIPNQRSWRIITRRLKADQLVLTDLQPTTSYAVLVRAENSHGLSLPSPVSPWFTTLPSGGSVGSGGGGGGIQELEEGRQWLSSSLAWLRLEPVRPLNATTVRLSWRCSRSGSEEDQIHQERSSASTLASFRVVTVSQPAVSSSTYTLANLLPSTRYLFFLVPFYRNIDGRPSNSQTLTTLEAAPEGPPRDLIVRQLNSSSCLVKWSEPSYNQRNGIITGYQIYVFMDDSETLLANMTLPPTPTSVIIGNLVAGSSYSIRAAAWTLVGVGPASEP</sequence>
<dbReference type="OMA" id="GYVCDLW"/>
<dbReference type="SMART" id="SM00409">
    <property type="entry name" value="IG"/>
    <property type="match status" value="3"/>
</dbReference>
<dbReference type="STRING" id="6669.E9HNZ5"/>
<dbReference type="InterPro" id="IPR051170">
    <property type="entry name" value="Neural/epithelial_adhesion"/>
</dbReference>
<keyword evidence="4" id="KW-0393">Immunoglobulin domain</keyword>
<keyword evidence="2" id="KW-0677">Repeat</keyword>
<dbReference type="Pfam" id="PF13927">
    <property type="entry name" value="Ig_3"/>
    <property type="match status" value="1"/>
</dbReference>
<dbReference type="InterPro" id="IPR007110">
    <property type="entry name" value="Ig-like_dom"/>
</dbReference>
<dbReference type="Gene3D" id="2.60.40.10">
    <property type="entry name" value="Immunoglobulins"/>
    <property type="match status" value="6"/>
</dbReference>
<dbReference type="HOGENOM" id="CLU_003227_2_0_1"/>
<dbReference type="Pfam" id="PF07679">
    <property type="entry name" value="I-set"/>
    <property type="match status" value="1"/>
</dbReference>
<dbReference type="PhylomeDB" id="E9HNZ5"/>
<dbReference type="Pfam" id="PF00041">
    <property type="entry name" value="fn3"/>
    <property type="match status" value="2"/>
</dbReference>